<dbReference type="EMBL" id="AYZI01000011">
    <property type="protein sequence ID" value="KRM89855.1"/>
    <property type="molecule type" value="Genomic_DNA"/>
</dbReference>
<dbReference type="RefSeq" id="WP_009166323.1">
    <property type="nucleotide sequence ID" value="NZ_AYZI01000011.1"/>
</dbReference>
<dbReference type="GO" id="GO:0000166">
    <property type="term" value="F:nucleotide binding"/>
    <property type="evidence" value="ECO:0007669"/>
    <property type="project" value="UniProtKB-KW"/>
</dbReference>
<dbReference type="Gene3D" id="3.90.780.10">
    <property type="entry name" value="5'-Nucleotidase, C-terminal domain"/>
    <property type="match status" value="1"/>
</dbReference>
<evidence type="ECO:0000256" key="1">
    <source>
        <dbReference type="ARBA" id="ARBA00022729"/>
    </source>
</evidence>
<evidence type="ECO:0000256" key="2">
    <source>
        <dbReference type="RuleBase" id="RU362119"/>
    </source>
</evidence>
<dbReference type="PANTHER" id="PTHR11575">
    <property type="entry name" value="5'-NUCLEOTIDASE-RELATED"/>
    <property type="match status" value="1"/>
</dbReference>
<gene>
    <name evidence="5" type="ORF">FC87_GL000269</name>
</gene>
<organism evidence="5 6">
    <name type="scientific">Fructilactobacillus florum DSM 22689 = JCM 16035</name>
    <dbReference type="NCBI Taxonomy" id="1423745"/>
    <lineage>
        <taxon>Bacteria</taxon>
        <taxon>Bacillati</taxon>
        <taxon>Bacillota</taxon>
        <taxon>Bacilli</taxon>
        <taxon>Lactobacillales</taxon>
        <taxon>Lactobacillaceae</taxon>
        <taxon>Fructilactobacillus</taxon>
    </lineage>
</organism>
<dbReference type="Pfam" id="PF00149">
    <property type="entry name" value="Metallophos"/>
    <property type="match status" value="1"/>
</dbReference>
<feature type="domain" description="5'-Nucleotidase C-terminal" evidence="4">
    <location>
        <begin position="326"/>
        <end position="480"/>
    </location>
</feature>
<dbReference type="SUPFAM" id="SSF55816">
    <property type="entry name" value="5'-nucleotidase (syn. UDP-sugar hydrolase), C-terminal domain"/>
    <property type="match status" value="1"/>
</dbReference>
<evidence type="ECO:0000313" key="5">
    <source>
        <dbReference type="EMBL" id="KRM89855.1"/>
    </source>
</evidence>
<dbReference type="PRINTS" id="PR01607">
    <property type="entry name" value="APYRASEFAMLY"/>
</dbReference>
<evidence type="ECO:0000259" key="3">
    <source>
        <dbReference type="Pfam" id="PF00149"/>
    </source>
</evidence>
<keyword evidence="1" id="KW-0732">Signal</keyword>
<name>A0A0R2CDL8_9LACO</name>
<comment type="caution">
    <text evidence="5">The sequence shown here is derived from an EMBL/GenBank/DDBJ whole genome shotgun (WGS) entry which is preliminary data.</text>
</comment>
<dbReference type="InterPro" id="IPR006146">
    <property type="entry name" value="5'-Nucleotdase_CS"/>
</dbReference>
<dbReference type="AlphaFoldDB" id="A0A0R2CDL8"/>
<dbReference type="SUPFAM" id="SSF56300">
    <property type="entry name" value="Metallo-dependent phosphatases"/>
    <property type="match status" value="1"/>
</dbReference>
<dbReference type="InterPro" id="IPR029052">
    <property type="entry name" value="Metallo-depent_PP-like"/>
</dbReference>
<proteinExistence type="inferred from homology"/>
<dbReference type="Proteomes" id="UP000051586">
    <property type="component" value="Unassembled WGS sequence"/>
</dbReference>
<dbReference type="InterPro" id="IPR008334">
    <property type="entry name" value="5'-Nucleotdase_C"/>
</dbReference>
<dbReference type="InterPro" id="IPR036907">
    <property type="entry name" value="5'-Nucleotdase_C_sf"/>
</dbReference>
<dbReference type="GO" id="GO:0030288">
    <property type="term" value="C:outer membrane-bounded periplasmic space"/>
    <property type="evidence" value="ECO:0007669"/>
    <property type="project" value="TreeGrafter"/>
</dbReference>
<dbReference type="PANTHER" id="PTHR11575:SF6">
    <property type="entry name" value="2',3'-CYCLIC-NUCLEOTIDE 2'-PHOSPHODIESTERASE_3'-NUCLEOTIDASE"/>
    <property type="match status" value="1"/>
</dbReference>
<keyword evidence="2" id="KW-0378">Hydrolase</keyword>
<protein>
    <submittedName>
        <fullName evidence="5">Uncharacterized protein</fullName>
    </submittedName>
</protein>
<reference evidence="5 6" key="1">
    <citation type="journal article" date="2015" name="Genome Announc.">
        <title>Expanding the biotechnology potential of lactobacilli through comparative genomics of 213 strains and associated genera.</title>
        <authorList>
            <person name="Sun Z."/>
            <person name="Harris H.M."/>
            <person name="McCann A."/>
            <person name="Guo C."/>
            <person name="Argimon S."/>
            <person name="Zhang W."/>
            <person name="Yang X."/>
            <person name="Jeffery I.B."/>
            <person name="Cooney J.C."/>
            <person name="Kagawa T.F."/>
            <person name="Liu W."/>
            <person name="Song Y."/>
            <person name="Salvetti E."/>
            <person name="Wrobel A."/>
            <person name="Rasinkangas P."/>
            <person name="Parkhill J."/>
            <person name="Rea M.C."/>
            <person name="O'Sullivan O."/>
            <person name="Ritari J."/>
            <person name="Douillard F.P."/>
            <person name="Paul Ross R."/>
            <person name="Yang R."/>
            <person name="Briner A.E."/>
            <person name="Felis G.E."/>
            <person name="de Vos W.M."/>
            <person name="Barrangou R."/>
            <person name="Klaenhammer T.R."/>
            <person name="Caufield P.W."/>
            <person name="Cui Y."/>
            <person name="Zhang H."/>
            <person name="O'Toole P.W."/>
        </authorList>
    </citation>
    <scope>NUCLEOTIDE SEQUENCE [LARGE SCALE GENOMIC DNA]</scope>
    <source>
        <strain evidence="5 6">DSM 22689</strain>
    </source>
</reference>
<dbReference type="GO" id="GO:0016788">
    <property type="term" value="F:hydrolase activity, acting on ester bonds"/>
    <property type="evidence" value="ECO:0007669"/>
    <property type="project" value="InterPro"/>
</dbReference>
<keyword evidence="2" id="KW-0547">Nucleotide-binding</keyword>
<dbReference type="InterPro" id="IPR004843">
    <property type="entry name" value="Calcineurin-like_PHP"/>
</dbReference>
<dbReference type="STRING" id="1423745.GCA_001311215_01489"/>
<dbReference type="InterPro" id="IPR006179">
    <property type="entry name" value="5_nucleotidase/apyrase"/>
</dbReference>
<feature type="domain" description="Calcineurin-like phosphoesterase" evidence="3">
    <location>
        <begin position="4"/>
        <end position="235"/>
    </location>
</feature>
<comment type="similarity">
    <text evidence="2">Belongs to the 5'-nucleotidase family.</text>
</comment>
<evidence type="ECO:0000313" key="6">
    <source>
        <dbReference type="Proteomes" id="UP000051586"/>
    </source>
</evidence>
<evidence type="ECO:0000259" key="4">
    <source>
        <dbReference type="Pfam" id="PF02872"/>
    </source>
</evidence>
<dbReference type="GO" id="GO:0009166">
    <property type="term" value="P:nucleotide catabolic process"/>
    <property type="evidence" value="ECO:0007669"/>
    <property type="project" value="InterPro"/>
</dbReference>
<dbReference type="Pfam" id="PF02872">
    <property type="entry name" value="5_nucleotid_C"/>
    <property type="match status" value="1"/>
</dbReference>
<dbReference type="GO" id="GO:0046872">
    <property type="term" value="F:metal ion binding"/>
    <property type="evidence" value="ECO:0007669"/>
    <property type="project" value="InterPro"/>
</dbReference>
<accession>A0A0R2CDL8</accession>
<dbReference type="Gene3D" id="3.60.21.10">
    <property type="match status" value="1"/>
</dbReference>
<dbReference type="PROSITE" id="PS00786">
    <property type="entry name" value="5_NUCLEOTIDASE_2"/>
    <property type="match status" value="1"/>
</dbReference>
<sequence length="518" mass="57321">MKLTILTTSDIHGYLAATNYVKPHANLPFGLEKVAAVINKQQAQAEHTLILDDGDFLEGSPLAYYQAEVERAGAPTAINAAFNTIDYDFGTIGNHEFNYGQAYLKAAIAGCDRQFVSANILDQNNQPAFGAPYAIKQIGPIKVGVLGLTTQSVDAWENQACIAGLHFISAQAAAQKYVPLMKKAADVVVVLYHGGFERDLSDGKPNDVIDGENESYQLLADVPGIDVLVTGHQHRALAGKLFGVPYVQPGHRGNYVGRIQLTLEADAQNHYQITASNQKLLKTGEQKPAIKTSTAFRQTEKAMEAWLARPLAHIEGSLTYDDPFQVRLRGGAFINFIQKIQMETMGCDLSATALFSNEARGFENPITMRNIITNYVYPNTLALLEITGADLKAALEKTAEYFTIKNDQIIVDPRYHHPKIRDYNYDMYAGVDYQLKISNPIGSRVLNPTYHGKPVTNKMKLKIALNAYRAVGGGHYPMYDESKIIRYNTVTMSNLIASYLQEHPNIVANHHRNFKVII</sequence>
<dbReference type="PATRIC" id="fig|1423745.4.peg.277"/>